<protein>
    <submittedName>
        <fullName evidence="1">Uncharacterized protein</fullName>
    </submittedName>
</protein>
<sequence length="82" mass="9530">MDTSSQQTDVQCVLVILVQLFDRPLYNYTTISSTCGGRNLNILYLNCRRVKWKTLGRSMATSLLNLNWEKFYYVLQVLCPFA</sequence>
<dbReference type="AlphaFoldDB" id="A0AAD8B823"/>
<name>A0AAD8B823_BIOPF</name>
<dbReference type="EMBL" id="JASAOG010000128">
    <property type="protein sequence ID" value="KAK0049282.1"/>
    <property type="molecule type" value="Genomic_DNA"/>
</dbReference>
<proteinExistence type="predicted"/>
<evidence type="ECO:0000313" key="2">
    <source>
        <dbReference type="Proteomes" id="UP001233172"/>
    </source>
</evidence>
<dbReference type="Proteomes" id="UP001233172">
    <property type="component" value="Unassembled WGS sequence"/>
</dbReference>
<reference evidence="1" key="2">
    <citation type="submission" date="2023-04" db="EMBL/GenBank/DDBJ databases">
        <authorList>
            <person name="Bu L."/>
            <person name="Lu L."/>
            <person name="Laidemitt M.R."/>
            <person name="Zhang S.M."/>
            <person name="Mutuku M."/>
            <person name="Mkoji G."/>
            <person name="Steinauer M."/>
            <person name="Loker E.S."/>
        </authorList>
    </citation>
    <scope>NUCLEOTIDE SEQUENCE</scope>
    <source>
        <strain evidence="1">KasaAsao</strain>
        <tissue evidence="1">Whole Snail</tissue>
    </source>
</reference>
<evidence type="ECO:0000313" key="1">
    <source>
        <dbReference type="EMBL" id="KAK0049282.1"/>
    </source>
</evidence>
<gene>
    <name evidence="1" type="ORF">Bpfe_021375</name>
</gene>
<organism evidence="1 2">
    <name type="scientific">Biomphalaria pfeifferi</name>
    <name type="common">Bloodfluke planorb</name>
    <name type="synonym">Freshwater snail</name>
    <dbReference type="NCBI Taxonomy" id="112525"/>
    <lineage>
        <taxon>Eukaryota</taxon>
        <taxon>Metazoa</taxon>
        <taxon>Spiralia</taxon>
        <taxon>Lophotrochozoa</taxon>
        <taxon>Mollusca</taxon>
        <taxon>Gastropoda</taxon>
        <taxon>Heterobranchia</taxon>
        <taxon>Euthyneura</taxon>
        <taxon>Panpulmonata</taxon>
        <taxon>Hygrophila</taxon>
        <taxon>Lymnaeoidea</taxon>
        <taxon>Planorbidae</taxon>
        <taxon>Biomphalaria</taxon>
    </lineage>
</organism>
<accession>A0AAD8B823</accession>
<reference evidence="1" key="1">
    <citation type="journal article" date="2023" name="PLoS Negl. Trop. Dis.">
        <title>A genome sequence for Biomphalaria pfeifferi, the major vector snail for the human-infecting parasite Schistosoma mansoni.</title>
        <authorList>
            <person name="Bu L."/>
            <person name="Lu L."/>
            <person name="Laidemitt M.R."/>
            <person name="Zhang S.M."/>
            <person name="Mutuku M."/>
            <person name="Mkoji G."/>
            <person name="Steinauer M."/>
            <person name="Loker E.S."/>
        </authorList>
    </citation>
    <scope>NUCLEOTIDE SEQUENCE</scope>
    <source>
        <strain evidence="1">KasaAsao</strain>
    </source>
</reference>
<comment type="caution">
    <text evidence="1">The sequence shown here is derived from an EMBL/GenBank/DDBJ whole genome shotgun (WGS) entry which is preliminary data.</text>
</comment>
<keyword evidence="2" id="KW-1185">Reference proteome</keyword>